<evidence type="ECO:0000256" key="1">
    <source>
        <dbReference type="SAM" id="MobiDB-lite"/>
    </source>
</evidence>
<organism evidence="2 3">
    <name type="scientific">Cohnella rhizosphaerae</name>
    <dbReference type="NCBI Taxonomy" id="1457232"/>
    <lineage>
        <taxon>Bacteria</taxon>
        <taxon>Bacillati</taxon>
        <taxon>Bacillota</taxon>
        <taxon>Bacilli</taxon>
        <taxon>Bacillales</taxon>
        <taxon>Paenibacillaceae</taxon>
        <taxon>Cohnella</taxon>
    </lineage>
</organism>
<dbReference type="AlphaFoldDB" id="A0A9X4L154"/>
<proteinExistence type="predicted"/>
<evidence type="ECO:0000313" key="3">
    <source>
        <dbReference type="Proteomes" id="UP001153404"/>
    </source>
</evidence>
<sequence>MTEPPLGQAADGLPGRSVEAGLRLEPGERLGGLRRYVAIGCLVFVCPHAAHARPADDIARLHMHGDAVDLSAGPVQVHGVDVRRVAPIPIAVVRVGQLVLGHIGGHPVVAHMRDRCIGSFAEIHSPVRRSIGQGDPLRLSPADRTGFALHSRRDRRQYLHEQEDKKADSRGDSPFG</sequence>
<dbReference type="Proteomes" id="UP001153404">
    <property type="component" value="Unassembled WGS sequence"/>
</dbReference>
<gene>
    <name evidence="2" type="ORF">OMP40_39060</name>
</gene>
<protein>
    <submittedName>
        <fullName evidence="2">Uncharacterized protein</fullName>
    </submittedName>
</protein>
<name>A0A9X4L154_9BACL</name>
<comment type="caution">
    <text evidence="2">The sequence shown here is derived from an EMBL/GenBank/DDBJ whole genome shotgun (WGS) entry which is preliminary data.</text>
</comment>
<evidence type="ECO:0000313" key="2">
    <source>
        <dbReference type="EMBL" id="MDG0814623.1"/>
    </source>
</evidence>
<feature type="region of interest" description="Disordered" evidence="1">
    <location>
        <begin position="131"/>
        <end position="176"/>
    </location>
</feature>
<dbReference type="EMBL" id="JAPDIA010000009">
    <property type="protein sequence ID" value="MDG0814623.1"/>
    <property type="molecule type" value="Genomic_DNA"/>
</dbReference>
<dbReference type="RefSeq" id="WP_277539588.1">
    <property type="nucleotide sequence ID" value="NZ_JAPDIA010000009.1"/>
</dbReference>
<keyword evidence="3" id="KW-1185">Reference proteome</keyword>
<accession>A0A9X4L154</accession>
<feature type="compositionally biased region" description="Basic and acidic residues" evidence="1">
    <location>
        <begin position="156"/>
        <end position="176"/>
    </location>
</feature>
<reference evidence="2" key="1">
    <citation type="submission" date="2022-10" db="EMBL/GenBank/DDBJ databases">
        <title>Comparative genomic analysis of Cohnella hashimotonis sp. nov., isolated from the International Space Station.</title>
        <authorList>
            <person name="Simpson A."/>
            <person name="Venkateswaran K."/>
        </authorList>
    </citation>
    <scope>NUCLEOTIDE SEQUENCE</scope>
    <source>
        <strain evidence="2">DSM 28161</strain>
    </source>
</reference>